<name>A0A1C7P363_9HYPH</name>
<keyword evidence="3 8" id="KW-0813">Transport</keyword>
<sequence length="271" mass="29980">MNDYSRTARFLYGTLAALLLLFMYLPMITIALASLSRSKYFKFPIPAWSTHWYGEVFQSLSIRDFFWTSLMIAILVGIMSTVLAFFGALAFARYRWKGRKLYQKLLLLPILFPQAVLGLALLLWFTAIGIEPTWKSAVFAHIVWIAPITTLVIAIPVYGFDPAVEEAAYDLGATRLQVMREITLPLLAPGILSGFVSAFLLSWANFPLSMFSTGADQTIPEWISAKVQSGYTPQVPAVGTLMMLGAALILALGYGAAVWQAHRRRAADAAA</sequence>
<evidence type="ECO:0000313" key="10">
    <source>
        <dbReference type="EMBL" id="OBZ95710.1"/>
    </source>
</evidence>
<evidence type="ECO:0000259" key="9">
    <source>
        <dbReference type="PROSITE" id="PS50928"/>
    </source>
</evidence>
<dbReference type="Gene3D" id="1.10.3720.10">
    <property type="entry name" value="MetI-like"/>
    <property type="match status" value="1"/>
</dbReference>
<evidence type="ECO:0000313" key="11">
    <source>
        <dbReference type="Proteomes" id="UP000093111"/>
    </source>
</evidence>
<gene>
    <name evidence="10" type="ORF">ADU59_10100</name>
</gene>
<evidence type="ECO:0000256" key="1">
    <source>
        <dbReference type="ARBA" id="ARBA00004651"/>
    </source>
</evidence>
<dbReference type="GO" id="GO:0055085">
    <property type="term" value="P:transmembrane transport"/>
    <property type="evidence" value="ECO:0007669"/>
    <property type="project" value="InterPro"/>
</dbReference>
<dbReference type="InterPro" id="IPR035906">
    <property type="entry name" value="MetI-like_sf"/>
</dbReference>
<dbReference type="AlphaFoldDB" id="A0A1C7P363"/>
<keyword evidence="6 8" id="KW-1133">Transmembrane helix</keyword>
<dbReference type="PANTHER" id="PTHR43848">
    <property type="entry name" value="PUTRESCINE TRANSPORT SYSTEM PERMEASE PROTEIN POTI"/>
    <property type="match status" value="1"/>
</dbReference>
<dbReference type="RefSeq" id="WP_068953959.1">
    <property type="nucleotide sequence ID" value="NZ_LGLV01000006.1"/>
</dbReference>
<evidence type="ECO:0000256" key="5">
    <source>
        <dbReference type="ARBA" id="ARBA00022692"/>
    </source>
</evidence>
<organism evidence="10 11">
    <name type="scientific">Pararhizobium polonicum</name>
    <dbReference type="NCBI Taxonomy" id="1612624"/>
    <lineage>
        <taxon>Bacteria</taxon>
        <taxon>Pseudomonadati</taxon>
        <taxon>Pseudomonadota</taxon>
        <taxon>Alphaproteobacteria</taxon>
        <taxon>Hyphomicrobiales</taxon>
        <taxon>Rhizobiaceae</taxon>
        <taxon>Rhizobium/Agrobacterium group</taxon>
        <taxon>Pararhizobium</taxon>
    </lineage>
</organism>
<evidence type="ECO:0000256" key="2">
    <source>
        <dbReference type="ARBA" id="ARBA00007069"/>
    </source>
</evidence>
<dbReference type="OrthoDB" id="8444880at2"/>
<reference evidence="10 11" key="1">
    <citation type="journal article" date="2016" name="Syst. Appl. Microbiol.">
        <title>Pararhizobium polonicum sp. nov. isolated from tumors on stone fruit rootstocks.</title>
        <authorList>
            <person name="Pulawska J."/>
            <person name="Kuzmanovic N."/>
            <person name="Willems A."/>
            <person name="Pothier J.F."/>
        </authorList>
    </citation>
    <scope>NUCLEOTIDE SEQUENCE [LARGE SCALE GENOMIC DNA]</scope>
    <source>
        <strain evidence="10 11">F5.1</strain>
    </source>
</reference>
<feature type="transmembrane region" description="Helical" evidence="8">
    <location>
        <begin position="65"/>
        <end position="93"/>
    </location>
</feature>
<keyword evidence="4" id="KW-1003">Cell membrane</keyword>
<dbReference type="SUPFAM" id="SSF161098">
    <property type="entry name" value="MetI-like"/>
    <property type="match status" value="1"/>
</dbReference>
<dbReference type="PROSITE" id="PS50928">
    <property type="entry name" value="ABC_TM1"/>
    <property type="match status" value="1"/>
</dbReference>
<dbReference type="PANTHER" id="PTHR43848:SF2">
    <property type="entry name" value="PUTRESCINE TRANSPORT SYSTEM PERMEASE PROTEIN POTI"/>
    <property type="match status" value="1"/>
</dbReference>
<dbReference type="EMBL" id="LGLV01000006">
    <property type="protein sequence ID" value="OBZ95710.1"/>
    <property type="molecule type" value="Genomic_DNA"/>
</dbReference>
<dbReference type="STRING" id="1612624.ADU59_10100"/>
<feature type="domain" description="ABC transmembrane type-1" evidence="9">
    <location>
        <begin position="66"/>
        <end position="253"/>
    </location>
</feature>
<dbReference type="GO" id="GO:0005886">
    <property type="term" value="C:plasma membrane"/>
    <property type="evidence" value="ECO:0007669"/>
    <property type="project" value="UniProtKB-SubCell"/>
</dbReference>
<comment type="subcellular location">
    <subcellularLocation>
        <location evidence="1 8">Cell membrane</location>
        <topology evidence="1 8">Multi-pass membrane protein</topology>
    </subcellularLocation>
</comment>
<evidence type="ECO:0000256" key="7">
    <source>
        <dbReference type="ARBA" id="ARBA00023136"/>
    </source>
</evidence>
<feature type="transmembrane region" description="Helical" evidence="8">
    <location>
        <begin position="237"/>
        <end position="259"/>
    </location>
</feature>
<keyword evidence="5 8" id="KW-0812">Transmembrane</keyword>
<feature type="transmembrane region" description="Helical" evidence="8">
    <location>
        <begin position="12"/>
        <end position="35"/>
    </location>
</feature>
<feature type="transmembrane region" description="Helical" evidence="8">
    <location>
        <begin position="138"/>
        <end position="161"/>
    </location>
</feature>
<dbReference type="InterPro" id="IPR000515">
    <property type="entry name" value="MetI-like"/>
</dbReference>
<comment type="caution">
    <text evidence="10">The sequence shown here is derived from an EMBL/GenBank/DDBJ whole genome shotgun (WGS) entry which is preliminary data.</text>
</comment>
<proteinExistence type="inferred from homology"/>
<dbReference type="Proteomes" id="UP000093111">
    <property type="component" value="Unassembled WGS sequence"/>
</dbReference>
<dbReference type="CDD" id="cd06261">
    <property type="entry name" value="TM_PBP2"/>
    <property type="match status" value="1"/>
</dbReference>
<evidence type="ECO:0000256" key="3">
    <source>
        <dbReference type="ARBA" id="ARBA00022448"/>
    </source>
</evidence>
<protein>
    <submittedName>
        <fullName evidence="10">Spermidine/putrescine ABC transporter permease</fullName>
    </submittedName>
</protein>
<evidence type="ECO:0000256" key="6">
    <source>
        <dbReference type="ARBA" id="ARBA00022989"/>
    </source>
</evidence>
<evidence type="ECO:0000256" key="8">
    <source>
        <dbReference type="RuleBase" id="RU363032"/>
    </source>
</evidence>
<dbReference type="InterPro" id="IPR051789">
    <property type="entry name" value="Bact_Polyamine_Transport"/>
</dbReference>
<keyword evidence="11" id="KW-1185">Reference proteome</keyword>
<accession>A0A1C7P363</accession>
<evidence type="ECO:0000256" key="4">
    <source>
        <dbReference type="ARBA" id="ARBA00022475"/>
    </source>
</evidence>
<keyword evidence="7 8" id="KW-0472">Membrane</keyword>
<feature type="transmembrane region" description="Helical" evidence="8">
    <location>
        <begin position="105"/>
        <end position="126"/>
    </location>
</feature>
<feature type="transmembrane region" description="Helical" evidence="8">
    <location>
        <begin position="182"/>
        <end position="204"/>
    </location>
</feature>
<dbReference type="Pfam" id="PF00528">
    <property type="entry name" value="BPD_transp_1"/>
    <property type="match status" value="1"/>
</dbReference>
<comment type="similarity">
    <text evidence="2">Belongs to the binding-protein-dependent transport system permease family. CysTW subfamily.</text>
</comment>